<keyword evidence="1" id="KW-0812">Transmembrane</keyword>
<name>A0A438W8L0_HELPX</name>
<evidence type="ECO:0000313" key="2">
    <source>
        <dbReference type="EMBL" id="RVZ20569.1"/>
    </source>
</evidence>
<protein>
    <submittedName>
        <fullName evidence="2">DUF4149 domain-containing protein</fullName>
    </submittedName>
</protein>
<evidence type="ECO:0000313" key="3">
    <source>
        <dbReference type="Proteomes" id="UP000289022"/>
    </source>
</evidence>
<keyword evidence="1" id="KW-0472">Membrane</keyword>
<accession>A0A438W8L0</accession>
<reference evidence="2 3" key="1">
    <citation type="submission" date="2018-11" db="EMBL/GenBank/DDBJ databases">
        <title>Genetic determinants and prediction of antibiotic resistance phenotypes in Helicobacter pylori.</title>
        <authorList>
            <person name="Wagner K."/>
        </authorList>
    </citation>
    <scope>NUCLEOTIDE SEQUENCE [LARGE SCALE GENOMIC DNA]</scope>
    <source>
        <strain evidence="2 3">ZH70</strain>
    </source>
</reference>
<gene>
    <name evidence="2" type="ORF">EC518_13195</name>
</gene>
<organism evidence="2 3">
    <name type="scientific">Helicobacter pylori</name>
    <name type="common">Campylobacter pylori</name>
    <dbReference type="NCBI Taxonomy" id="210"/>
    <lineage>
        <taxon>Bacteria</taxon>
        <taxon>Pseudomonadati</taxon>
        <taxon>Campylobacterota</taxon>
        <taxon>Epsilonproteobacteria</taxon>
        <taxon>Campylobacterales</taxon>
        <taxon>Helicobacteraceae</taxon>
        <taxon>Helicobacter</taxon>
    </lineage>
</organism>
<keyword evidence="1" id="KW-1133">Transmembrane helix</keyword>
<comment type="caution">
    <text evidence="2">The sequence shown here is derived from an EMBL/GenBank/DDBJ whole genome shotgun (WGS) entry which is preliminary data.</text>
</comment>
<sequence length="28" mass="3407">AQSEWLFKELFVLVCTLFFWRLFGKNAL</sequence>
<dbReference type="Proteomes" id="UP000289022">
    <property type="component" value="Unassembled WGS sequence"/>
</dbReference>
<proteinExistence type="predicted"/>
<feature type="transmembrane region" description="Helical" evidence="1">
    <location>
        <begin position="6"/>
        <end position="23"/>
    </location>
</feature>
<feature type="non-terminal residue" evidence="2">
    <location>
        <position position="1"/>
    </location>
</feature>
<evidence type="ECO:0000256" key="1">
    <source>
        <dbReference type="SAM" id="Phobius"/>
    </source>
</evidence>
<dbReference type="AlphaFoldDB" id="A0A438W8L0"/>
<dbReference type="EMBL" id="RJGP01001269">
    <property type="protein sequence ID" value="RVZ20569.1"/>
    <property type="molecule type" value="Genomic_DNA"/>
</dbReference>